<proteinExistence type="predicted"/>
<sequence length="80" mass="9460">MTNYEKAMELLKQERAEKHRTFDDTGIICITKVNHDHLWACVRPDDTVELIWDSTHQNYDGKISDDLTKITWNVKEVEIL</sequence>
<dbReference type="EMBL" id="BK032682">
    <property type="protein sequence ID" value="DAF54831.1"/>
    <property type="molecule type" value="Genomic_DNA"/>
</dbReference>
<name>A0A8S5SVV4_9CAUD</name>
<evidence type="ECO:0000313" key="1">
    <source>
        <dbReference type="EMBL" id="DAF54831.1"/>
    </source>
</evidence>
<organism evidence="1">
    <name type="scientific">Siphoviridae sp. ctqPo10</name>
    <dbReference type="NCBI Taxonomy" id="2827948"/>
    <lineage>
        <taxon>Viruses</taxon>
        <taxon>Duplodnaviria</taxon>
        <taxon>Heunggongvirae</taxon>
        <taxon>Uroviricota</taxon>
        <taxon>Caudoviricetes</taxon>
    </lineage>
</organism>
<reference evidence="1" key="1">
    <citation type="journal article" date="2021" name="Proc. Natl. Acad. Sci. U.S.A.">
        <title>A Catalog of Tens of Thousands of Viruses from Human Metagenomes Reveals Hidden Associations with Chronic Diseases.</title>
        <authorList>
            <person name="Tisza M.J."/>
            <person name="Buck C.B."/>
        </authorList>
    </citation>
    <scope>NUCLEOTIDE SEQUENCE</scope>
    <source>
        <strain evidence="1">CtqPo10</strain>
    </source>
</reference>
<accession>A0A8S5SVV4</accession>
<protein>
    <submittedName>
        <fullName evidence="1">Uncharacterized protein</fullName>
    </submittedName>
</protein>